<keyword evidence="3 5" id="KW-1133">Transmembrane helix</keyword>
<reference evidence="8" key="1">
    <citation type="submission" date="2010-08" db="EMBL/GenBank/DDBJ databases">
        <authorList>
            <consortium name="Caenorhabditis japonica Sequencing Consortium"/>
            <person name="Wilson R.K."/>
        </authorList>
    </citation>
    <scope>NUCLEOTIDE SEQUENCE [LARGE SCALE GENOMIC DNA]</scope>
    <source>
        <strain evidence="8">DF5081</strain>
    </source>
</reference>
<evidence type="ECO:0000256" key="3">
    <source>
        <dbReference type="ARBA" id="ARBA00022989"/>
    </source>
</evidence>
<protein>
    <submittedName>
        <fullName evidence="7">Sulfate_transp domain-containing protein</fullName>
    </submittedName>
</protein>
<dbReference type="InterPro" id="IPR001902">
    <property type="entry name" value="SLC26A/SulP_fam"/>
</dbReference>
<dbReference type="GO" id="GO:0016020">
    <property type="term" value="C:membrane"/>
    <property type="evidence" value="ECO:0007669"/>
    <property type="project" value="UniProtKB-SubCell"/>
</dbReference>
<comment type="subcellular location">
    <subcellularLocation>
        <location evidence="1">Membrane</location>
        <topology evidence="1">Multi-pass membrane protein</topology>
    </subcellularLocation>
</comment>
<evidence type="ECO:0000256" key="1">
    <source>
        <dbReference type="ARBA" id="ARBA00004141"/>
    </source>
</evidence>
<proteinExistence type="predicted"/>
<dbReference type="PANTHER" id="PTHR11814">
    <property type="entry name" value="SULFATE TRANSPORTER"/>
    <property type="match status" value="1"/>
</dbReference>
<evidence type="ECO:0000256" key="5">
    <source>
        <dbReference type="SAM" id="Phobius"/>
    </source>
</evidence>
<evidence type="ECO:0000256" key="2">
    <source>
        <dbReference type="ARBA" id="ARBA00022692"/>
    </source>
</evidence>
<feature type="transmembrane region" description="Helical" evidence="5">
    <location>
        <begin position="122"/>
        <end position="142"/>
    </location>
</feature>
<dbReference type="Proteomes" id="UP000005237">
    <property type="component" value="Unassembled WGS sequence"/>
</dbReference>
<evidence type="ECO:0000313" key="7">
    <source>
        <dbReference type="EnsemblMetazoa" id="CJA43260.1"/>
    </source>
</evidence>
<feature type="domain" description="SLC26A/SulP transporter" evidence="6">
    <location>
        <begin position="2"/>
        <end position="185"/>
    </location>
</feature>
<keyword evidence="4 5" id="KW-0472">Membrane</keyword>
<feature type="transmembrane region" description="Helical" evidence="5">
    <location>
        <begin position="148"/>
        <end position="167"/>
    </location>
</feature>
<dbReference type="EnsemblMetazoa" id="CJA43260.1">
    <property type="protein sequence ID" value="CJA43260.1"/>
    <property type="gene ID" value="WBGene00219108"/>
</dbReference>
<dbReference type="AlphaFoldDB" id="A0A8R1ESH9"/>
<dbReference type="Pfam" id="PF00916">
    <property type="entry name" value="Sulfate_transp"/>
    <property type="match status" value="1"/>
</dbReference>
<keyword evidence="8" id="KW-1185">Reference proteome</keyword>
<reference evidence="7" key="2">
    <citation type="submission" date="2022-06" db="UniProtKB">
        <authorList>
            <consortium name="EnsemblMetazoa"/>
        </authorList>
    </citation>
    <scope>IDENTIFICATION</scope>
    <source>
        <strain evidence="7">DF5081</strain>
    </source>
</reference>
<feature type="transmembrane region" description="Helical" evidence="5">
    <location>
        <begin position="47"/>
        <end position="67"/>
    </location>
</feature>
<name>A0A8R1ESH9_CAEJA</name>
<dbReference type="InterPro" id="IPR011547">
    <property type="entry name" value="SLC26A/SulP_dom"/>
</dbReference>
<dbReference type="GO" id="GO:0055085">
    <property type="term" value="P:transmembrane transport"/>
    <property type="evidence" value="ECO:0007669"/>
    <property type="project" value="InterPro"/>
</dbReference>
<evidence type="ECO:0000313" key="8">
    <source>
        <dbReference type="Proteomes" id="UP000005237"/>
    </source>
</evidence>
<evidence type="ECO:0000259" key="6">
    <source>
        <dbReference type="Pfam" id="PF00916"/>
    </source>
</evidence>
<feature type="transmembrane region" description="Helical" evidence="5">
    <location>
        <begin position="179"/>
        <end position="204"/>
    </location>
</feature>
<accession>A0A8R1ESH9</accession>
<organism evidence="7 8">
    <name type="scientific">Caenorhabditis japonica</name>
    <dbReference type="NCBI Taxonomy" id="281687"/>
    <lineage>
        <taxon>Eukaryota</taxon>
        <taxon>Metazoa</taxon>
        <taxon>Ecdysozoa</taxon>
        <taxon>Nematoda</taxon>
        <taxon>Chromadorea</taxon>
        <taxon>Rhabditida</taxon>
        <taxon>Rhabditina</taxon>
        <taxon>Rhabditomorpha</taxon>
        <taxon>Rhabditoidea</taxon>
        <taxon>Rhabditidae</taxon>
        <taxon>Peloderinae</taxon>
        <taxon>Caenorhabditis</taxon>
    </lineage>
</organism>
<evidence type="ECO:0000256" key="4">
    <source>
        <dbReference type="ARBA" id="ARBA00023136"/>
    </source>
</evidence>
<keyword evidence="2 5" id="KW-0812">Transmembrane</keyword>
<sequence length="215" mass="23780">MELILVVSTTLTVQFTRQTAWHFPINTVGRFKSGFPMPVLPPLKDPIGMMGSAISIAIISFVMHISLCRIVSKKYQYVVSSNQEWLALGTMHTTSSFFGCFAGGSSLGRTMMQVKIGTRTQLSTIICSCVLIIFVTVASGLLEHLPKPVLASIVVVAMKDLFVQIYTCSKLRKKNFVDYLIFATTFTSVVVLNVNYGLIIGVVFELLTVVLRSQW</sequence>